<evidence type="ECO:0000313" key="1">
    <source>
        <dbReference type="EMBL" id="KAB5743397.1"/>
    </source>
</evidence>
<reference evidence="1 2" key="1">
    <citation type="journal article" date="2019" name="Nat. Med.">
        <title>A library of human gut bacterial isolates paired with longitudinal multiomics data enables mechanistic microbiome research.</title>
        <authorList>
            <person name="Poyet M."/>
            <person name="Groussin M."/>
            <person name="Gibbons S.M."/>
            <person name="Avila-Pacheco J."/>
            <person name="Jiang X."/>
            <person name="Kearney S.M."/>
            <person name="Perrotta A.R."/>
            <person name="Berdy B."/>
            <person name="Zhao S."/>
            <person name="Lieberman T.D."/>
            <person name="Swanson P.K."/>
            <person name="Smith M."/>
            <person name="Roesemann S."/>
            <person name="Alexander J.E."/>
            <person name="Rich S.A."/>
            <person name="Livny J."/>
            <person name="Vlamakis H."/>
            <person name="Clish C."/>
            <person name="Bullock K."/>
            <person name="Deik A."/>
            <person name="Scott J."/>
            <person name="Pierce K.A."/>
            <person name="Xavier R.J."/>
            <person name="Alm E.J."/>
        </authorList>
    </citation>
    <scope>NUCLEOTIDE SEQUENCE [LARGE SCALE GENOMIC DNA]</scope>
    <source>
        <strain evidence="1 2">BIOML-A190</strain>
    </source>
</reference>
<proteinExistence type="predicted"/>
<sequence>MQTMLDKKTAQEISELCVEKIDWTIVGLEGGTVTIFTGKDRYYASYGTEGSDPIEETSKSKEPGNLRWFERDGTVSSDHPVICTVGVHDGIAETDVRHMPPMPGEEAYEYVANMELDRRFVHDWSGEYYWPDWPNDTAEAWRQFREEIEDVEPDDYVPFEVGPSVLKLLFALSEITGMHYLAEAPLGRPLRS</sequence>
<dbReference type="EMBL" id="WDLT01000022">
    <property type="protein sequence ID" value="KAB5743397.1"/>
    <property type="molecule type" value="Genomic_DNA"/>
</dbReference>
<organism evidence="1 2">
    <name type="scientific">Bifidobacterium adolescentis</name>
    <dbReference type="NCBI Taxonomy" id="1680"/>
    <lineage>
        <taxon>Bacteria</taxon>
        <taxon>Bacillati</taxon>
        <taxon>Actinomycetota</taxon>
        <taxon>Actinomycetes</taxon>
        <taxon>Bifidobacteriales</taxon>
        <taxon>Bifidobacteriaceae</taxon>
        <taxon>Bifidobacterium</taxon>
    </lineage>
</organism>
<accession>A0A7J5MV23</accession>
<gene>
    <name evidence="1" type="ORF">GA752_10275</name>
</gene>
<dbReference type="Proteomes" id="UP000437631">
    <property type="component" value="Unassembled WGS sequence"/>
</dbReference>
<dbReference type="AlphaFoldDB" id="A0A7J5MV23"/>
<evidence type="ECO:0000313" key="2">
    <source>
        <dbReference type="Proteomes" id="UP000437631"/>
    </source>
</evidence>
<protein>
    <submittedName>
        <fullName evidence="1">Uncharacterized protein</fullName>
    </submittedName>
</protein>
<name>A0A7J5MV23_BIFAD</name>
<comment type="caution">
    <text evidence="1">The sequence shown here is derived from an EMBL/GenBank/DDBJ whole genome shotgun (WGS) entry which is preliminary data.</text>
</comment>